<organism evidence="3 4">
    <name type="scientific">Sphingobacterium kitahiroshimense</name>
    <dbReference type="NCBI Taxonomy" id="470446"/>
    <lineage>
        <taxon>Bacteria</taxon>
        <taxon>Pseudomonadati</taxon>
        <taxon>Bacteroidota</taxon>
        <taxon>Sphingobacteriia</taxon>
        <taxon>Sphingobacteriales</taxon>
        <taxon>Sphingobacteriaceae</taxon>
        <taxon>Sphingobacterium</taxon>
    </lineage>
</organism>
<dbReference type="Gene3D" id="3.30.470.20">
    <property type="entry name" value="ATP-grasp fold, B domain"/>
    <property type="match status" value="1"/>
</dbReference>
<dbReference type="InterPro" id="IPR004215">
    <property type="entry name" value="GSHS_N"/>
</dbReference>
<accession>A0ABV0BXE8</accession>
<dbReference type="RefSeq" id="WP_132767630.1">
    <property type="nucleotide sequence ID" value="NZ_JAOQNK010000001.1"/>
</dbReference>
<reference evidence="3 4" key="1">
    <citation type="submission" date="2024-04" db="EMBL/GenBank/DDBJ databases">
        <title>WGS of bacteria from Torrens River.</title>
        <authorList>
            <person name="Wyrsch E.R."/>
            <person name="Drigo B."/>
        </authorList>
    </citation>
    <scope>NUCLEOTIDE SEQUENCE [LARGE SCALE GENOMIC DNA]</scope>
    <source>
        <strain evidence="3 4">TWI391</strain>
    </source>
</reference>
<dbReference type="PROSITE" id="PS50975">
    <property type="entry name" value="ATP_GRASP"/>
    <property type="match status" value="1"/>
</dbReference>
<evidence type="ECO:0000256" key="1">
    <source>
        <dbReference type="PROSITE-ProRule" id="PRU00409"/>
    </source>
</evidence>
<dbReference type="Proteomes" id="UP001409291">
    <property type="component" value="Unassembled WGS sequence"/>
</dbReference>
<dbReference type="EMBL" id="JBDJNQ010000009">
    <property type="protein sequence ID" value="MEN5379277.1"/>
    <property type="molecule type" value="Genomic_DNA"/>
</dbReference>
<dbReference type="PANTHER" id="PTHR21621">
    <property type="entry name" value="RIBOSOMAL PROTEIN S6 MODIFICATION PROTEIN"/>
    <property type="match status" value="1"/>
</dbReference>
<dbReference type="InterPro" id="IPR016185">
    <property type="entry name" value="PreATP-grasp_dom_sf"/>
</dbReference>
<dbReference type="SUPFAM" id="SSF52440">
    <property type="entry name" value="PreATP-grasp domain"/>
    <property type="match status" value="1"/>
</dbReference>
<dbReference type="Gene3D" id="3.30.1490.20">
    <property type="entry name" value="ATP-grasp fold, A domain"/>
    <property type="match status" value="1"/>
</dbReference>
<dbReference type="Pfam" id="PF02955">
    <property type="entry name" value="GSH-S_ATP"/>
    <property type="match status" value="1"/>
</dbReference>
<proteinExistence type="predicted"/>
<feature type="domain" description="ATP-grasp" evidence="2">
    <location>
        <begin position="135"/>
        <end position="326"/>
    </location>
</feature>
<evidence type="ECO:0000313" key="3">
    <source>
        <dbReference type="EMBL" id="MEN5379277.1"/>
    </source>
</evidence>
<evidence type="ECO:0000313" key="4">
    <source>
        <dbReference type="Proteomes" id="UP001409291"/>
    </source>
</evidence>
<dbReference type="InterPro" id="IPR013815">
    <property type="entry name" value="ATP_grasp_subdomain_1"/>
</dbReference>
<dbReference type="Pfam" id="PF02951">
    <property type="entry name" value="GSH-S_N"/>
    <property type="match status" value="1"/>
</dbReference>
<dbReference type="InterPro" id="IPR011761">
    <property type="entry name" value="ATP-grasp"/>
</dbReference>
<evidence type="ECO:0000259" key="2">
    <source>
        <dbReference type="PROSITE" id="PS50975"/>
    </source>
</evidence>
<dbReference type="Gene3D" id="3.40.50.20">
    <property type="match status" value="1"/>
</dbReference>
<dbReference type="InterPro" id="IPR004218">
    <property type="entry name" value="GSHS_ATP-bd"/>
</dbReference>
<keyword evidence="1" id="KW-0067">ATP-binding</keyword>
<dbReference type="PANTHER" id="PTHR21621:SF4">
    <property type="entry name" value="GLUTATHIONE SYNTHETASE"/>
    <property type="match status" value="1"/>
</dbReference>
<name>A0ABV0BXE8_9SPHI</name>
<keyword evidence="4" id="KW-1185">Reference proteome</keyword>
<gene>
    <name evidence="3" type="ORF">ABE541_18575</name>
</gene>
<dbReference type="SUPFAM" id="SSF56059">
    <property type="entry name" value="Glutathione synthetase ATP-binding domain-like"/>
    <property type="match status" value="1"/>
</dbReference>
<comment type="caution">
    <text evidence="3">The sequence shown here is derived from an EMBL/GenBank/DDBJ whole genome shotgun (WGS) entry which is preliminary data.</text>
</comment>
<keyword evidence="1" id="KW-0547">Nucleotide-binding</keyword>
<sequence length="332" mass="37437">MKIAFIINQTHKEKASFTTTLLAYKALLRGHSVYYIGLADFVYLDQDKIAAHARAVHQIDGIADTDQLIDKLRSTAKEKISLRELDIIWLRFDPVLDMINRPWAASMGLQFAQLAQNLGVRVLNNPRALVDAENKLYLENFPEEIRPNTIVTRNYDDVKQFFEEQNNKIILKPLKGSGGKNVFLVNEQESKNLKQIVEVICRDGYLIAQEYLPDAQYGDIRFFLLNGKPLLVNGKYASVHRVQSAGELRSNIHQGAKAQVAEISPALLQMVQKVADKLMQDGMYFVGLDIIGDKIMEINVFSPGALLQASELNGEDYATAIIKDLEETTIKK</sequence>
<protein>
    <submittedName>
        <fullName evidence="3">ATP-grasp domain-containing protein</fullName>
    </submittedName>
</protein>